<dbReference type="Pfam" id="PF01844">
    <property type="entry name" value="HNH"/>
    <property type="match status" value="1"/>
</dbReference>
<sequence length="211" mass="23895">MIPDGIEKTHLELAIQEIIKDGIPVSRKSVHYDYLHGNKRYPPKYVISLAAKYAFGNELPPNDFNAVRARDDLRSRGHTVIDRRDGALDVIVSDDDESSFAEGKEKYRLHRSKERDSSITRKAKAARLEDTGTLPCDICDFDFYNKYGELGLGFIEAYHKVPVSELDGNTKTKISDLALVCSNCHRMLHRQKSTIHISELKKIIKSYAASV</sequence>
<feature type="domain" description="HNH" evidence="1">
    <location>
        <begin position="153"/>
        <end position="190"/>
    </location>
</feature>
<dbReference type="Proteomes" id="UP001203423">
    <property type="component" value="Unassembled WGS sequence"/>
</dbReference>
<dbReference type="InterPro" id="IPR002711">
    <property type="entry name" value="HNH"/>
</dbReference>
<gene>
    <name evidence="2" type="ORF">L2764_18260</name>
</gene>
<dbReference type="GO" id="GO:0004519">
    <property type="term" value="F:endonuclease activity"/>
    <property type="evidence" value="ECO:0007669"/>
    <property type="project" value="UniProtKB-KW"/>
</dbReference>
<keyword evidence="2" id="KW-0540">Nuclease</keyword>
<protein>
    <submittedName>
        <fullName evidence="2">HNH endonuclease</fullName>
    </submittedName>
</protein>
<dbReference type="InterPro" id="IPR003615">
    <property type="entry name" value="HNH_nuc"/>
</dbReference>
<comment type="caution">
    <text evidence="2">The sequence shown here is derived from an EMBL/GenBank/DDBJ whole genome shotgun (WGS) entry which is preliminary data.</text>
</comment>
<keyword evidence="3" id="KW-1185">Reference proteome</keyword>
<dbReference type="CDD" id="cd00085">
    <property type="entry name" value="HNHc"/>
    <property type="match status" value="1"/>
</dbReference>
<proteinExistence type="predicted"/>
<evidence type="ECO:0000259" key="1">
    <source>
        <dbReference type="Pfam" id="PF01844"/>
    </source>
</evidence>
<evidence type="ECO:0000313" key="3">
    <source>
        <dbReference type="Proteomes" id="UP001203423"/>
    </source>
</evidence>
<keyword evidence="2" id="KW-0255">Endonuclease</keyword>
<accession>A0ABT0LFA3</accession>
<keyword evidence="2" id="KW-0378">Hydrolase</keyword>
<evidence type="ECO:0000313" key="2">
    <source>
        <dbReference type="EMBL" id="MCL1126374.1"/>
    </source>
</evidence>
<name>A0ABT0LFA3_9GAMM</name>
<dbReference type="EMBL" id="JAKIKS010000085">
    <property type="protein sequence ID" value="MCL1126374.1"/>
    <property type="molecule type" value="Genomic_DNA"/>
</dbReference>
<dbReference type="RefSeq" id="WP_248941763.1">
    <property type="nucleotide sequence ID" value="NZ_JAKIKS010000085.1"/>
</dbReference>
<reference evidence="2 3" key="1">
    <citation type="submission" date="2022-01" db="EMBL/GenBank/DDBJ databases">
        <title>Whole genome-based taxonomy of the Shewanellaceae.</title>
        <authorList>
            <person name="Martin-Rodriguez A.J."/>
        </authorList>
    </citation>
    <scope>NUCLEOTIDE SEQUENCE [LARGE SCALE GENOMIC DNA]</scope>
    <source>
        <strain evidence="2 3">DSM 17177</strain>
    </source>
</reference>
<organism evidence="2 3">
    <name type="scientific">Shewanella surugensis</name>
    <dbReference type="NCBI Taxonomy" id="212020"/>
    <lineage>
        <taxon>Bacteria</taxon>
        <taxon>Pseudomonadati</taxon>
        <taxon>Pseudomonadota</taxon>
        <taxon>Gammaproteobacteria</taxon>
        <taxon>Alteromonadales</taxon>
        <taxon>Shewanellaceae</taxon>
        <taxon>Shewanella</taxon>
    </lineage>
</organism>